<feature type="region of interest" description="Disordered" evidence="1">
    <location>
        <begin position="82"/>
        <end position="105"/>
    </location>
</feature>
<name>A0A448WWU1_9PLAT</name>
<feature type="region of interest" description="Disordered" evidence="1">
    <location>
        <begin position="212"/>
        <end position="267"/>
    </location>
</feature>
<sequence>MSIFWTQVNCRRNHLSRKLNTDSSTSLCSASGAGTGGLGGHTVSPSCNSRQLVRAAPIHAANTTATSCHLFGHVMGAIRGERRGSSSGIGAKSCTSNGECNQQGAMETSSSTARISCLATAAALGNGTQSAVFRSSTINTTSSVSNCNLAIAMTAKEPIQANSQDSPQSFREVDSPHPLSASARSFHGIQCANSCGMSTVGADFSDKRRITESISRKARSPASVGDFITSSPDQSRLPAATLQSDQNAGPFSRRLTPGTQKESGRNGCSKCYGEKIHML</sequence>
<feature type="compositionally biased region" description="Polar residues" evidence="1">
    <location>
        <begin position="93"/>
        <end position="105"/>
    </location>
</feature>
<accession>A0A448WWU1</accession>
<feature type="region of interest" description="Disordered" evidence="1">
    <location>
        <begin position="159"/>
        <end position="181"/>
    </location>
</feature>
<dbReference type="Proteomes" id="UP000784294">
    <property type="component" value="Unassembled WGS sequence"/>
</dbReference>
<gene>
    <name evidence="2" type="ORF">PXEA_LOCUS15614</name>
</gene>
<evidence type="ECO:0000256" key="1">
    <source>
        <dbReference type="SAM" id="MobiDB-lite"/>
    </source>
</evidence>
<protein>
    <submittedName>
        <fullName evidence="2">Uncharacterized protein</fullName>
    </submittedName>
</protein>
<feature type="compositionally biased region" description="Polar residues" evidence="1">
    <location>
        <begin position="160"/>
        <end position="169"/>
    </location>
</feature>
<dbReference type="EMBL" id="CAAALY010055043">
    <property type="protein sequence ID" value="VEL22174.1"/>
    <property type="molecule type" value="Genomic_DNA"/>
</dbReference>
<evidence type="ECO:0000313" key="3">
    <source>
        <dbReference type="Proteomes" id="UP000784294"/>
    </source>
</evidence>
<reference evidence="2" key="1">
    <citation type="submission" date="2018-11" db="EMBL/GenBank/DDBJ databases">
        <authorList>
            <consortium name="Pathogen Informatics"/>
        </authorList>
    </citation>
    <scope>NUCLEOTIDE SEQUENCE</scope>
</reference>
<evidence type="ECO:0000313" key="2">
    <source>
        <dbReference type="EMBL" id="VEL22174.1"/>
    </source>
</evidence>
<keyword evidence="3" id="KW-1185">Reference proteome</keyword>
<comment type="caution">
    <text evidence="2">The sequence shown here is derived from an EMBL/GenBank/DDBJ whole genome shotgun (WGS) entry which is preliminary data.</text>
</comment>
<proteinExistence type="predicted"/>
<organism evidence="2 3">
    <name type="scientific">Protopolystoma xenopodis</name>
    <dbReference type="NCBI Taxonomy" id="117903"/>
    <lineage>
        <taxon>Eukaryota</taxon>
        <taxon>Metazoa</taxon>
        <taxon>Spiralia</taxon>
        <taxon>Lophotrochozoa</taxon>
        <taxon>Platyhelminthes</taxon>
        <taxon>Monogenea</taxon>
        <taxon>Polyopisthocotylea</taxon>
        <taxon>Polystomatidea</taxon>
        <taxon>Polystomatidae</taxon>
        <taxon>Protopolystoma</taxon>
    </lineage>
</organism>
<dbReference type="AlphaFoldDB" id="A0A448WWU1"/>